<proteinExistence type="inferred from homology"/>
<keyword evidence="6" id="KW-0418">Kinase</keyword>
<dbReference type="Gene3D" id="3.40.1480.10">
    <property type="entry name" value="MOFRL domain"/>
    <property type="match status" value="1"/>
</dbReference>
<evidence type="ECO:0000256" key="5">
    <source>
        <dbReference type="ARBA" id="ARBA00022741"/>
    </source>
</evidence>
<dbReference type="EC" id="2.7.1.165" evidence="9"/>
<evidence type="ECO:0000259" key="11">
    <source>
        <dbReference type="Pfam" id="PF13660"/>
    </source>
</evidence>
<evidence type="ECO:0000259" key="10">
    <source>
        <dbReference type="Pfam" id="PF05161"/>
    </source>
</evidence>
<evidence type="ECO:0000256" key="9">
    <source>
        <dbReference type="ARBA" id="ARBA00066758"/>
    </source>
</evidence>
<reference evidence="12" key="1">
    <citation type="journal article" date="2015" name="Nature">
        <title>Complex archaea that bridge the gap between prokaryotes and eukaryotes.</title>
        <authorList>
            <person name="Spang A."/>
            <person name="Saw J.H."/>
            <person name="Jorgensen S.L."/>
            <person name="Zaremba-Niedzwiedzka K."/>
            <person name="Martijn J."/>
            <person name="Lind A.E."/>
            <person name="van Eijk R."/>
            <person name="Schleper C."/>
            <person name="Guy L."/>
            <person name="Ettema T.J."/>
        </authorList>
    </citation>
    <scope>NUCLEOTIDE SEQUENCE</scope>
</reference>
<keyword evidence="4" id="KW-0808">Transferase</keyword>
<dbReference type="GO" id="GO:0008887">
    <property type="term" value="F:glycerate kinase activity"/>
    <property type="evidence" value="ECO:0007669"/>
    <property type="project" value="InterPro"/>
</dbReference>
<feature type="domain" description="MOFRL-associated" evidence="11">
    <location>
        <begin position="10"/>
        <end position="247"/>
    </location>
</feature>
<dbReference type="FunFam" id="3.40.50.10180:FF:000001">
    <property type="entry name" value="Glycerate kinase"/>
    <property type="match status" value="1"/>
</dbReference>
<dbReference type="GO" id="GO:0005737">
    <property type="term" value="C:cytoplasm"/>
    <property type="evidence" value="ECO:0007669"/>
    <property type="project" value="TreeGrafter"/>
</dbReference>
<comment type="catalytic activity">
    <reaction evidence="8">
        <text>(R)-glycerate + ATP = (2R)-2-phosphoglycerate + ADP + H(+)</text>
        <dbReference type="Rhea" id="RHEA:27377"/>
        <dbReference type="ChEBI" id="CHEBI:15378"/>
        <dbReference type="ChEBI" id="CHEBI:16659"/>
        <dbReference type="ChEBI" id="CHEBI:30616"/>
        <dbReference type="ChEBI" id="CHEBI:58289"/>
        <dbReference type="ChEBI" id="CHEBI:456216"/>
        <dbReference type="EC" id="2.7.1.165"/>
    </reaction>
</comment>
<comment type="subunit">
    <text evidence="3">Homodimer.</text>
</comment>
<dbReference type="InterPro" id="IPR039760">
    <property type="entry name" value="MOFRL_protein"/>
</dbReference>
<evidence type="ECO:0000256" key="4">
    <source>
        <dbReference type="ARBA" id="ARBA00022679"/>
    </source>
</evidence>
<dbReference type="InterPro" id="IPR037035">
    <property type="entry name" value="GK-like_C_sf"/>
</dbReference>
<evidence type="ECO:0000313" key="12">
    <source>
        <dbReference type="EMBL" id="KKM07354.1"/>
    </source>
</evidence>
<dbReference type="FunFam" id="3.40.1480.10:FF:000003">
    <property type="entry name" value="D-glycerate 2-kinase"/>
    <property type="match status" value="1"/>
</dbReference>
<feature type="domain" description="MOFRL" evidence="10">
    <location>
        <begin position="330"/>
        <end position="436"/>
    </location>
</feature>
<comment type="similarity">
    <text evidence="2">Belongs to the glycerate kinase type-1 family.</text>
</comment>
<dbReference type="AlphaFoldDB" id="A0A0F9H8B6"/>
<dbReference type="GO" id="GO:0005524">
    <property type="term" value="F:ATP binding"/>
    <property type="evidence" value="ECO:0007669"/>
    <property type="project" value="UniProtKB-KW"/>
</dbReference>
<dbReference type="InterPro" id="IPR025286">
    <property type="entry name" value="MOFRL_assoc_dom"/>
</dbReference>
<dbReference type="InterPro" id="IPR038614">
    <property type="entry name" value="GK_N_sf"/>
</dbReference>
<sequence length="443" mass="48025">MNILDLRKQAEEIFKHVIRTLDPEQLVKNKVRVHNSTLLVDQKEYNLKDYEHIYVIGGGKACAPMAKAMEEILGDRLDNGIIIVKYDHGLPLKKIKIVEASHPLPDLSGQKGTSEILKLLSNSGKKDLIICLISGGGSALLVQPHKEISLQDIQVTSNELLSCGATIGEINSVRKHLSTIKGGQLAKASYPSTLVTLMLSDVIGDPMDIIASGPTVPEESTFEDACKVIQKYSLKNRIPDSVNKLLEKGRAGGIEENPKRGNKVFVNTKNVIIGSNKIALEAAKEKATKLGYNTTILSSLIQGESKEAAKFFTAIAKEISRSESPIPKPACIIAGGETTVTIQGKGKGGRNQEFALSAAIEIDEDKGIVILSGGTDGTDGPTDATGAIVDVHTCKYAREKFCLNPEDFLSRNDSYHFFKKIEQHLITGPTLTNVMDIMISLIN</sequence>
<dbReference type="GO" id="GO:0043798">
    <property type="term" value="F:glycerate 2-kinase activity"/>
    <property type="evidence" value="ECO:0007669"/>
    <property type="project" value="UniProtKB-EC"/>
</dbReference>
<dbReference type="SUPFAM" id="SSF82544">
    <property type="entry name" value="GckA/TtuD-like"/>
    <property type="match status" value="1"/>
</dbReference>
<evidence type="ECO:0000256" key="7">
    <source>
        <dbReference type="ARBA" id="ARBA00022840"/>
    </source>
</evidence>
<dbReference type="InterPro" id="IPR007835">
    <property type="entry name" value="MOFRL"/>
</dbReference>
<accession>A0A0F9H8B6</accession>
<dbReference type="PANTHER" id="PTHR12227:SF0">
    <property type="entry name" value="GLYCERATE KINASE"/>
    <property type="match status" value="1"/>
</dbReference>
<dbReference type="Pfam" id="PF05161">
    <property type="entry name" value="MOFRL"/>
    <property type="match status" value="1"/>
</dbReference>
<evidence type="ECO:0000256" key="1">
    <source>
        <dbReference type="ARBA" id="ARBA00001946"/>
    </source>
</evidence>
<dbReference type="Pfam" id="PF13660">
    <property type="entry name" value="DUF4147"/>
    <property type="match status" value="1"/>
</dbReference>
<evidence type="ECO:0000256" key="6">
    <source>
        <dbReference type="ARBA" id="ARBA00022777"/>
    </source>
</evidence>
<evidence type="ECO:0000256" key="2">
    <source>
        <dbReference type="ARBA" id="ARBA00006284"/>
    </source>
</evidence>
<protein>
    <recommendedName>
        <fullName evidence="9">glycerate 2-kinase</fullName>
        <ecNumber evidence="9">2.7.1.165</ecNumber>
    </recommendedName>
</protein>
<gene>
    <name evidence="12" type="ORF">LCGC14_1734770</name>
</gene>
<evidence type="ECO:0000256" key="3">
    <source>
        <dbReference type="ARBA" id="ARBA00011738"/>
    </source>
</evidence>
<comment type="caution">
    <text evidence="12">The sequence shown here is derived from an EMBL/GenBank/DDBJ whole genome shotgun (WGS) entry which is preliminary data.</text>
</comment>
<keyword evidence="7" id="KW-0067">ATP-binding</keyword>
<organism evidence="12">
    <name type="scientific">marine sediment metagenome</name>
    <dbReference type="NCBI Taxonomy" id="412755"/>
    <lineage>
        <taxon>unclassified sequences</taxon>
        <taxon>metagenomes</taxon>
        <taxon>ecological metagenomes</taxon>
    </lineage>
</organism>
<keyword evidence="5" id="KW-0547">Nucleotide-binding</keyword>
<dbReference type="PANTHER" id="PTHR12227">
    <property type="entry name" value="GLYCERATE KINASE"/>
    <property type="match status" value="1"/>
</dbReference>
<dbReference type="EMBL" id="LAZR01015791">
    <property type="protein sequence ID" value="KKM07354.1"/>
    <property type="molecule type" value="Genomic_DNA"/>
</dbReference>
<evidence type="ECO:0000256" key="8">
    <source>
        <dbReference type="ARBA" id="ARBA00051351"/>
    </source>
</evidence>
<comment type="cofactor">
    <cofactor evidence="1">
        <name>Mg(2+)</name>
        <dbReference type="ChEBI" id="CHEBI:18420"/>
    </cofactor>
</comment>
<name>A0A0F9H8B6_9ZZZZ</name>
<dbReference type="Gene3D" id="3.40.50.10180">
    <property type="entry name" value="Glycerate kinase, MOFRL-like N-terminal domain"/>
    <property type="match status" value="1"/>
</dbReference>